<dbReference type="Pfam" id="PF12013">
    <property type="entry name" value="OrsD"/>
    <property type="match status" value="1"/>
</dbReference>
<proteinExistence type="predicted"/>
<reference evidence="2" key="1">
    <citation type="submission" date="2023-06" db="EMBL/GenBank/DDBJ databases">
        <title>Black Yeasts Isolated from many extreme environments.</title>
        <authorList>
            <person name="Coleine C."/>
            <person name="Stajich J.E."/>
            <person name="Selbmann L."/>
        </authorList>
    </citation>
    <scope>NUCLEOTIDE SEQUENCE</scope>
    <source>
        <strain evidence="2">CCFEE 5200</strain>
    </source>
</reference>
<name>A0AAN6HEX2_9PEZI</name>
<feature type="compositionally biased region" description="Acidic residues" evidence="1">
    <location>
        <begin position="796"/>
        <end position="808"/>
    </location>
</feature>
<keyword evidence="3" id="KW-1185">Reference proteome</keyword>
<accession>A0AAN6HEX2</accession>
<sequence length="962" mass="111410">MEPFEKLFRYWPKCKVVICKHCRYAIIPSNIRNHIKTQHTSVTRRQRQEIVERVTCMDVAQVHTDVQRPDADSEPVSELPMFRDGLRCQNTIGDQLCKYVCRDVSGMQQHQRHIHQWVNPQKRGGDRRSEDRARRSYTLPWLDGQLCQPLFRTGQWPRDTEAHPSRSHSQQQAQQVVRQVAEQKARHDRSRTIEEFGERTVASPWIEHVRWPQHLAGFSRQELASLIRADPEEAGEDPEPATARSDSDSDEDDRSQQKEAELAEACKATRRLIRRAFHTATPDQVGGRAPLEYVNRRECGAESQEKPFHSEQMVKTIHKYSGHWVKILRYLWRSAQLDRCPGYQLTAAQECRFGVMRQAADKVLEPARNAAQRKRRRQRLVEATLEFWIAMFDHHLKDSEFENGVISGLAVLGMDTQTGGWIEAQNYTPVLAAMITVLRAIVVYRAWQARRQAVRRYIKAGRSEREARAEAPSVYEGVRGMVDQFMTLTQFHGHPTPLDRIYHQKTYGMKIRSTTKAEGRVSWIGDRMLINNISFSMDDIRTVVHGLNHTIRQRLVQDLLWMTPCESAETWKPPRMPTFELATLFDNHAEMSEGWNFIQDRRHSWDVEGSEWMWQRVFDHDRIRESLVASSMEEIQAGNTRCREVGVEQYFRQVRRFKEELMVLVHMAAGAPARATELISIQHENGPQAQSQRGVFIDNGMVVFVANYHKGYKKGRRVKIVHRYVPREIGEIVVYYLWLVEPFVRSLQVITHNQFECSPWLWQPRPQETWSQRERDHDSEDEIEDCAEPANAASGDEGDERSDEEGEDWLGGMAPQSAEAQSPNVDGLWDTDRVRRVMYRETESRIGVRIGVATRRHAYPAIQSELSHDPGVQDLLGDIYERPGRSAASANVAAARAQQAGHSIETEEMIYGLLLTANPFATMSEQARFRRVSVDWHRMLRFPLSWTEHAISPEVQHRLCKA</sequence>
<evidence type="ECO:0008006" key="4">
    <source>
        <dbReference type="Google" id="ProtNLM"/>
    </source>
</evidence>
<dbReference type="Proteomes" id="UP001175353">
    <property type="component" value="Unassembled WGS sequence"/>
</dbReference>
<evidence type="ECO:0000256" key="1">
    <source>
        <dbReference type="SAM" id="MobiDB-lite"/>
    </source>
</evidence>
<feature type="compositionally biased region" description="Basic and acidic residues" evidence="1">
    <location>
        <begin position="181"/>
        <end position="194"/>
    </location>
</feature>
<organism evidence="2 3">
    <name type="scientific">Friedmanniomyces endolithicus</name>
    <dbReference type="NCBI Taxonomy" id="329885"/>
    <lineage>
        <taxon>Eukaryota</taxon>
        <taxon>Fungi</taxon>
        <taxon>Dikarya</taxon>
        <taxon>Ascomycota</taxon>
        <taxon>Pezizomycotina</taxon>
        <taxon>Dothideomycetes</taxon>
        <taxon>Dothideomycetidae</taxon>
        <taxon>Mycosphaerellales</taxon>
        <taxon>Teratosphaeriaceae</taxon>
        <taxon>Friedmanniomyces</taxon>
    </lineage>
</organism>
<dbReference type="EMBL" id="JAUJLE010000267">
    <property type="protein sequence ID" value="KAK0963995.1"/>
    <property type="molecule type" value="Genomic_DNA"/>
</dbReference>
<protein>
    <recommendedName>
        <fullName evidence="4">C2H2-type domain-containing protein</fullName>
    </recommendedName>
</protein>
<feature type="region of interest" description="Disordered" evidence="1">
    <location>
        <begin position="155"/>
        <end position="194"/>
    </location>
</feature>
<evidence type="ECO:0000313" key="2">
    <source>
        <dbReference type="EMBL" id="KAK0963995.1"/>
    </source>
</evidence>
<comment type="caution">
    <text evidence="2">The sequence shown here is derived from an EMBL/GenBank/DDBJ whole genome shotgun (WGS) entry which is preliminary data.</text>
</comment>
<feature type="compositionally biased region" description="Low complexity" evidence="1">
    <location>
        <begin position="167"/>
        <end position="180"/>
    </location>
</feature>
<feature type="region of interest" description="Disordered" evidence="1">
    <location>
        <begin position="769"/>
        <end position="826"/>
    </location>
</feature>
<dbReference type="InterPro" id="IPR022698">
    <property type="entry name" value="OrsD"/>
</dbReference>
<gene>
    <name evidence="2" type="ORF">LTR91_018710</name>
</gene>
<feature type="region of interest" description="Disordered" evidence="1">
    <location>
        <begin position="230"/>
        <end position="260"/>
    </location>
</feature>
<dbReference type="AlphaFoldDB" id="A0AAN6HEX2"/>
<evidence type="ECO:0000313" key="3">
    <source>
        <dbReference type="Proteomes" id="UP001175353"/>
    </source>
</evidence>